<keyword evidence="3" id="KW-1185">Reference proteome</keyword>
<reference evidence="2" key="1">
    <citation type="journal article" date="2024" name="Int. J. Syst. Evol. Microbiol.">
        <title>Brooklawnia propionicigenes sp. nov., a facultatively anaerobic, propionate-producing bacterium isolated from a methanogenic reactor treating waste from cattle farms.</title>
        <authorList>
            <person name="Akita Y."/>
            <person name="Ueki A."/>
            <person name="Tonouchi A."/>
            <person name="Sugawara Y."/>
            <person name="Honma S."/>
            <person name="Kaku N."/>
            <person name="Ueki K."/>
        </authorList>
    </citation>
    <scope>NUCLEOTIDE SEQUENCE</scope>
    <source>
        <strain evidence="2">SH051</strain>
    </source>
</reference>
<feature type="transmembrane region" description="Helical" evidence="1">
    <location>
        <begin position="43"/>
        <end position="64"/>
    </location>
</feature>
<dbReference type="InterPro" id="IPR018687">
    <property type="entry name" value="DUF2177_membr"/>
</dbReference>
<feature type="transmembrane region" description="Helical" evidence="1">
    <location>
        <begin position="84"/>
        <end position="102"/>
    </location>
</feature>
<sequence>MVDDMKRWWSAYGIALAVFLVLDGVWIPLVAQPIYRSGIGPLLASQFNLVAAVVFYLGFVAGLVHFGVQPGRDVALPVRVRDGALYGACTYGTWALTAAAVLREVPFFITITDIAWGVVASAVCTAVTTVVLRRLRGGSADNQK</sequence>
<proteinExistence type="predicted"/>
<evidence type="ECO:0000313" key="2">
    <source>
        <dbReference type="EMBL" id="BEH02768.1"/>
    </source>
</evidence>
<protein>
    <recommendedName>
        <fullName evidence="4">DUF2177 family protein</fullName>
    </recommendedName>
</protein>
<dbReference type="RefSeq" id="WP_286264674.1">
    <property type="nucleotide sequence ID" value="NZ_AP028056.1"/>
</dbReference>
<evidence type="ECO:0000256" key="1">
    <source>
        <dbReference type="SAM" id="Phobius"/>
    </source>
</evidence>
<feature type="transmembrane region" description="Helical" evidence="1">
    <location>
        <begin position="114"/>
        <end position="135"/>
    </location>
</feature>
<evidence type="ECO:0000313" key="3">
    <source>
        <dbReference type="Proteomes" id="UP001431656"/>
    </source>
</evidence>
<evidence type="ECO:0008006" key="4">
    <source>
        <dbReference type="Google" id="ProtNLM"/>
    </source>
</evidence>
<keyword evidence="1" id="KW-0812">Transmembrane</keyword>
<dbReference type="Pfam" id="PF09945">
    <property type="entry name" value="DUF2177"/>
    <property type="match status" value="1"/>
</dbReference>
<feature type="transmembrane region" description="Helical" evidence="1">
    <location>
        <begin position="12"/>
        <end position="31"/>
    </location>
</feature>
<keyword evidence="1" id="KW-1133">Transmembrane helix</keyword>
<accession>A0AAN0KGN0</accession>
<organism evidence="2 3">
    <name type="scientific">Brooklawnia propionicigenes</name>
    <dbReference type="NCBI Taxonomy" id="3041175"/>
    <lineage>
        <taxon>Bacteria</taxon>
        <taxon>Bacillati</taxon>
        <taxon>Actinomycetota</taxon>
        <taxon>Actinomycetes</taxon>
        <taxon>Propionibacteriales</taxon>
        <taxon>Propionibacteriaceae</taxon>
        <taxon>Brooklawnia</taxon>
    </lineage>
</organism>
<name>A0AAN0KGN0_9ACTN</name>
<keyword evidence="1" id="KW-0472">Membrane</keyword>
<gene>
    <name evidence="2" type="ORF">brsh051_20490</name>
</gene>
<dbReference type="EMBL" id="AP028056">
    <property type="protein sequence ID" value="BEH02768.1"/>
    <property type="molecule type" value="Genomic_DNA"/>
</dbReference>
<dbReference type="KEGG" id="broo:brsh051_20490"/>
<dbReference type="AlphaFoldDB" id="A0AAN0KGN0"/>
<dbReference type="Proteomes" id="UP001431656">
    <property type="component" value="Chromosome"/>
</dbReference>